<proteinExistence type="predicted"/>
<evidence type="ECO:0000259" key="1">
    <source>
        <dbReference type="SMART" id="SM00860"/>
    </source>
</evidence>
<dbReference type="EMBL" id="JRTT01000130">
    <property type="protein sequence ID" value="KHD73617.1"/>
    <property type="molecule type" value="Genomic_DNA"/>
</dbReference>
<accession>A0A0A6X0R9</accession>
<gene>
    <name evidence="2" type="ORF">MB27_33925</name>
</gene>
<name>A0A0A6X0R9_ACTUT</name>
<evidence type="ECO:0000313" key="2">
    <source>
        <dbReference type="EMBL" id="KHD73617.1"/>
    </source>
</evidence>
<dbReference type="Pfam" id="PF09346">
    <property type="entry name" value="SMI1_KNR4"/>
    <property type="match status" value="1"/>
</dbReference>
<dbReference type="SMART" id="SM00860">
    <property type="entry name" value="SMI1_KNR4"/>
    <property type="match status" value="1"/>
</dbReference>
<sequence length="150" mass="16048">MTLPPLIPELVAAAEQQLGVTLPAELIRLLEIRNGGVVAEAWDACPAAPNSWAGDHVPFEHLHGIAAAPDAVEMSLLDTGYLIREWELPSPIVLLSGDGHTWLALDYRVCGPHGSPPVVWFDTDSGAELTVAADFRTFVEALTAAESFPD</sequence>
<organism evidence="2 3">
    <name type="scientific">Actinoplanes utahensis</name>
    <dbReference type="NCBI Taxonomy" id="1869"/>
    <lineage>
        <taxon>Bacteria</taxon>
        <taxon>Bacillati</taxon>
        <taxon>Actinomycetota</taxon>
        <taxon>Actinomycetes</taxon>
        <taxon>Micromonosporales</taxon>
        <taxon>Micromonosporaceae</taxon>
        <taxon>Actinoplanes</taxon>
    </lineage>
</organism>
<keyword evidence="3" id="KW-1185">Reference proteome</keyword>
<reference evidence="2 3" key="1">
    <citation type="submission" date="2014-10" db="EMBL/GenBank/DDBJ databases">
        <title>Draft genome sequence of Actinoplanes utahensis NRRL 12052.</title>
        <authorList>
            <person name="Velasco-Bucheli B."/>
            <person name="del Cerro C."/>
            <person name="Hormigo D."/>
            <person name="Garcia J.L."/>
            <person name="Acebal C."/>
            <person name="Arroyo M."/>
            <person name="de la Mata I."/>
        </authorList>
    </citation>
    <scope>NUCLEOTIDE SEQUENCE [LARGE SCALE GENOMIC DNA]</scope>
    <source>
        <strain evidence="2 3">NRRL 12052</strain>
    </source>
</reference>
<dbReference type="InterPro" id="IPR018958">
    <property type="entry name" value="Knr4/Smi1-like_dom"/>
</dbReference>
<evidence type="ECO:0000313" key="3">
    <source>
        <dbReference type="Proteomes" id="UP000054537"/>
    </source>
</evidence>
<dbReference type="InterPro" id="IPR037883">
    <property type="entry name" value="Knr4/Smi1-like_sf"/>
</dbReference>
<dbReference type="eggNOG" id="COG0457">
    <property type="taxonomic scope" value="Bacteria"/>
</dbReference>
<dbReference type="Gene3D" id="3.40.1580.10">
    <property type="entry name" value="SMI1/KNR4-like"/>
    <property type="match status" value="1"/>
</dbReference>
<dbReference type="Proteomes" id="UP000054537">
    <property type="component" value="Unassembled WGS sequence"/>
</dbReference>
<dbReference type="SUPFAM" id="SSF160631">
    <property type="entry name" value="SMI1/KNR4-like"/>
    <property type="match status" value="1"/>
</dbReference>
<dbReference type="AlphaFoldDB" id="A0A0A6X0R9"/>
<protein>
    <recommendedName>
        <fullName evidence="1">Knr4/Smi1-like domain-containing protein</fullName>
    </recommendedName>
</protein>
<feature type="domain" description="Knr4/Smi1-like" evidence="1">
    <location>
        <begin position="5"/>
        <end position="141"/>
    </location>
</feature>
<comment type="caution">
    <text evidence="2">The sequence shown here is derived from an EMBL/GenBank/DDBJ whole genome shotgun (WGS) entry which is preliminary data.</text>
</comment>